<dbReference type="SUPFAM" id="SSF49464">
    <property type="entry name" value="Carboxypeptidase regulatory domain-like"/>
    <property type="match status" value="1"/>
</dbReference>
<organism evidence="12 13">
    <name type="scientific">Pontibacter silvestris</name>
    <dbReference type="NCBI Taxonomy" id="2305183"/>
    <lineage>
        <taxon>Bacteria</taxon>
        <taxon>Pseudomonadati</taxon>
        <taxon>Bacteroidota</taxon>
        <taxon>Cytophagia</taxon>
        <taxon>Cytophagales</taxon>
        <taxon>Hymenobacteraceae</taxon>
        <taxon>Pontibacter</taxon>
    </lineage>
</organism>
<dbReference type="Gene3D" id="2.60.40.1120">
    <property type="entry name" value="Carboxypeptidase-like, regulatory domain"/>
    <property type="match status" value="1"/>
</dbReference>
<dbReference type="NCBIfam" id="TIGR04056">
    <property type="entry name" value="OMP_RagA_SusC"/>
    <property type="match status" value="1"/>
</dbReference>
<evidence type="ECO:0000313" key="12">
    <source>
        <dbReference type="EMBL" id="MFD2067830.1"/>
    </source>
</evidence>
<evidence type="ECO:0000259" key="10">
    <source>
        <dbReference type="Pfam" id="PF00593"/>
    </source>
</evidence>
<evidence type="ECO:0000313" key="13">
    <source>
        <dbReference type="Proteomes" id="UP001597369"/>
    </source>
</evidence>
<dbReference type="InterPro" id="IPR023996">
    <property type="entry name" value="TonB-dep_OMP_SusC/RagA"/>
</dbReference>
<proteinExistence type="inferred from homology"/>
<dbReference type="InterPro" id="IPR023997">
    <property type="entry name" value="TonB-dep_OMP_SusC/RagA_CS"/>
</dbReference>
<evidence type="ECO:0000256" key="5">
    <source>
        <dbReference type="ARBA" id="ARBA00023077"/>
    </source>
</evidence>
<keyword evidence="4 8" id="KW-0812">Transmembrane</keyword>
<accession>A0ABW4X1F5</accession>
<dbReference type="InterPro" id="IPR000531">
    <property type="entry name" value="Beta-barrel_TonB"/>
</dbReference>
<keyword evidence="3 8" id="KW-1134">Transmembrane beta strand</keyword>
<sequence length="985" mass="108197">MQHHLHQKLGYLLIIPLFLLAITGAVAQGVTVQGKVTDESGLGLPGVTVLLKGTSTAAPTDANGAYSLNVPDGKGTLVFSYIGFETQEAVINNRTTIDVQMGTDAKALEEVVVVGYGTQKRSDITGSVASVPKERLSNLPVTDLTQAIQGTTAGLNISQGSSVPGSSGSMQIRGQNSISANNSPFIVVDGTPFFGEINDINANDIESIEILKDASAVAIYGTRGSNGVILITTKRGKTGEPRISYSGYYGVEGLAHKFEPMSPEAYVQKYKDYMIAQELEQTQVLPNTYEVDNYNAGRTTDWLDAATQTGKITEHNVSIAGGTDNLQYYVTGGYLNQKGVIKGYEFQRASVRTNLDATFTKYLKAGTSLYFADHNSDGGRANMLNATAMSPYGQVYNETGDFEIYPMYPELLFANPLLGLTTDRLDRRKYITGTAYTELTPGFAEGLKYRLNASYTYEIGRQSGYTGRQANDLVGSAYANNNETNNWVIENILTYTKDFGKHHIDFTGLYSAQGTDYFQSGASANTFINDQLSFYNLGAAENRTSSSTSNRTNLLSQMGRINYSYDSRYLLTLTARRDGYSAFGANSSKYGVFPSMALGWNIANESFMQDAGFLNQLKLRFSYGQSGNQALDPNQTATTYNAVRFPFGGASTIGVLAARLGNADLNWETTTSGNIGLDFGFLGNRISGTLEVYNAKTEDLLLQRNIPNVTGYSSVWYNLGKVKNRGVELTLNTVNVEAGKFRWETNLNFTRNKNEIVDLYGDGQDDITNGWFIGKSLGAVYSYKWIGVWQEGDEIPESMNAKPGDLKFEDIDGDGKITGDDRMYLGSTMPKWYGGLTNTFHYGNFHFSVFLQTSQGSMKGNPDIYYGDEAGKRNLPAEVGYWTPENRSNEWPSLSYRNPHGYNFARDNSYVRIKDARLSYTVPQTFLDKYGIGGLTIYAAGRNLYTFTDWVGWDPESNQSSRGSGDWTNNYPLVRSVSLGVNLTL</sequence>
<comment type="caution">
    <text evidence="12">The sequence shown here is derived from an EMBL/GenBank/DDBJ whole genome shotgun (WGS) entry which is preliminary data.</text>
</comment>
<dbReference type="Pfam" id="PF07715">
    <property type="entry name" value="Plug"/>
    <property type="match status" value="1"/>
</dbReference>
<evidence type="ECO:0000256" key="6">
    <source>
        <dbReference type="ARBA" id="ARBA00023136"/>
    </source>
</evidence>
<dbReference type="Pfam" id="PF13715">
    <property type="entry name" value="CarbopepD_reg_2"/>
    <property type="match status" value="1"/>
</dbReference>
<evidence type="ECO:0000256" key="9">
    <source>
        <dbReference type="RuleBase" id="RU003357"/>
    </source>
</evidence>
<protein>
    <submittedName>
        <fullName evidence="12">SusC/RagA family TonB-linked outer membrane protein</fullName>
    </submittedName>
</protein>
<name>A0ABW4X1F5_9BACT</name>
<feature type="domain" description="TonB-dependent receptor plug" evidence="11">
    <location>
        <begin position="121"/>
        <end position="228"/>
    </location>
</feature>
<evidence type="ECO:0000256" key="2">
    <source>
        <dbReference type="ARBA" id="ARBA00022448"/>
    </source>
</evidence>
<dbReference type="EMBL" id="JBHUHV010000039">
    <property type="protein sequence ID" value="MFD2067830.1"/>
    <property type="molecule type" value="Genomic_DNA"/>
</dbReference>
<keyword evidence="7 8" id="KW-0998">Cell outer membrane</keyword>
<dbReference type="RefSeq" id="WP_229958662.1">
    <property type="nucleotide sequence ID" value="NZ_JAJJWI010000003.1"/>
</dbReference>
<dbReference type="SUPFAM" id="SSF56935">
    <property type="entry name" value="Porins"/>
    <property type="match status" value="1"/>
</dbReference>
<evidence type="ECO:0000256" key="3">
    <source>
        <dbReference type="ARBA" id="ARBA00022452"/>
    </source>
</evidence>
<evidence type="ECO:0000256" key="1">
    <source>
        <dbReference type="ARBA" id="ARBA00004571"/>
    </source>
</evidence>
<dbReference type="PROSITE" id="PS52016">
    <property type="entry name" value="TONB_DEPENDENT_REC_3"/>
    <property type="match status" value="1"/>
</dbReference>
<dbReference type="Proteomes" id="UP001597369">
    <property type="component" value="Unassembled WGS sequence"/>
</dbReference>
<comment type="subcellular location">
    <subcellularLocation>
        <location evidence="1 8">Cell outer membrane</location>
        <topology evidence="1 8">Multi-pass membrane protein</topology>
    </subcellularLocation>
</comment>
<evidence type="ECO:0000256" key="8">
    <source>
        <dbReference type="PROSITE-ProRule" id="PRU01360"/>
    </source>
</evidence>
<evidence type="ECO:0000259" key="11">
    <source>
        <dbReference type="Pfam" id="PF07715"/>
    </source>
</evidence>
<gene>
    <name evidence="12" type="ORF">ACFSKU_13125</name>
</gene>
<feature type="domain" description="TonB-dependent receptor-like beta-barrel" evidence="10">
    <location>
        <begin position="417"/>
        <end position="944"/>
    </location>
</feature>
<keyword evidence="5 9" id="KW-0798">TonB box</keyword>
<keyword evidence="13" id="KW-1185">Reference proteome</keyword>
<evidence type="ECO:0000256" key="4">
    <source>
        <dbReference type="ARBA" id="ARBA00022692"/>
    </source>
</evidence>
<dbReference type="NCBIfam" id="TIGR04057">
    <property type="entry name" value="SusC_RagA_signa"/>
    <property type="match status" value="1"/>
</dbReference>
<dbReference type="InterPro" id="IPR012910">
    <property type="entry name" value="Plug_dom"/>
</dbReference>
<dbReference type="Gene3D" id="2.40.170.20">
    <property type="entry name" value="TonB-dependent receptor, beta-barrel domain"/>
    <property type="match status" value="1"/>
</dbReference>
<dbReference type="InterPro" id="IPR008969">
    <property type="entry name" value="CarboxyPept-like_regulatory"/>
</dbReference>
<dbReference type="Gene3D" id="2.170.130.10">
    <property type="entry name" value="TonB-dependent receptor, plug domain"/>
    <property type="match status" value="1"/>
</dbReference>
<evidence type="ECO:0000256" key="7">
    <source>
        <dbReference type="ARBA" id="ARBA00023237"/>
    </source>
</evidence>
<dbReference type="InterPro" id="IPR039426">
    <property type="entry name" value="TonB-dep_rcpt-like"/>
</dbReference>
<dbReference type="InterPro" id="IPR037066">
    <property type="entry name" value="Plug_dom_sf"/>
</dbReference>
<keyword evidence="2 8" id="KW-0813">Transport</keyword>
<dbReference type="InterPro" id="IPR036942">
    <property type="entry name" value="Beta-barrel_TonB_sf"/>
</dbReference>
<comment type="similarity">
    <text evidence="8 9">Belongs to the TonB-dependent receptor family.</text>
</comment>
<keyword evidence="6 8" id="KW-0472">Membrane</keyword>
<reference evidence="13" key="1">
    <citation type="journal article" date="2019" name="Int. J. Syst. Evol. Microbiol.">
        <title>The Global Catalogue of Microorganisms (GCM) 10K type strain sequencing project: providing services to taxonomists for standard genome sequencing and annotation.</title>
        <authorList>
            <consortium name="The Broad Institute Genomics Platform"/>
            <consortium name="The Broad Institute Genome Sequencing Center for Infectious Disease"/>
            <person name="Wu L."/>
            <person name="Ma J."/>
        </authorList>
    </citation>
    <scope>NUCLEOTIDE SEQUENCE [LARGE SCALE GENOMIC DNA]</scope>
    <source>
        <strain evidence="13">JCM 16545</strain>
    </source>
</reference>
<dbReference type="Pfam" id="PF00593">
    <property type="entry name" value="TonB_dep_Rec_b-barrel"/>
    <property type="match status" value="1"/>
</dbReference>